<evidence type="ECO:0000313" key="2">
    <source>
        <dbReference type="EMBL" id="KZT23348.1"/>
    </source>
</evidence>
<gene>
    <name evidence="2" type="ORF">NEOLEDRAFT_1136717</name>
</gene>
<proteinExistence type="predicted"/>
<sequence length="293" mass="34009">IGLHDLKKLLDRGIDRLISTELLGCTIHTLSPSCIRLTLTPEAVSTDVRTQAKGIYATFNFGYDEEYLILELIKKHLRLVLCPVEYLSIQDGRAYTEHAIVSWRELYLSMPNVKRLHLSGSSTSTLPTGLVFPEKLGRSWYWPTLFPILESLELESIWFRESSHPLNPDEGDFLDRLLIPLLRRSEFEGNMSEEVEPLIRPYQRRIDYMIKSLTITKGINIWKNDVDFLRKLFPVVIWDEFELEKHQEEGVCYEYDDEEYNSLDEDDGYLDGYSGSDADDEESPDEQDESSQD</sequence>
<organism evidence="2 3">
    <name type="scientific">Neolentinus lepideus HHB14362 ss-1</name>
    <dbReference type="NCBI Taxonomy" id="1314782"/>
    <lineage>
        <taxon>Eukaryota</taxon>
        <taxon>Fungi</taxon>
        <taxon>Dikarya</taxon>
        <taxon>Basidiomycota</taxon>
        <taxon>Agaricomycotina</taxon>
        <taxon>Agaricomycetes</taxon>
        <taxon>Gloeophyllales</taxon>
        <taxon>Gloeophyllaceae</taxon>
        <taxon>Neolentinus</taxon>
    </lineage>
</organism>
<accession>A0A165R5T6</accession>
<evidence type="ECO:0000313" key="3">
    <source>
        <dbReference type="Proteomes" id="UP000076761"/>
    </source>
</evidence>
<dbReference type="Proteomes" id="UP000076761">
    <property type="component" value="Unassembled WGS sequence"/>
</dbReference>
<protein>
    <submittedName>
        <fullName evidence="2">Uncharacterized protein</fullName>
    </submittedName>
</protein>
<dbReference type="InParanoid" id="A0A165R5T6"/>
<evidence type="ECO:0000256" key="1">
    <source>
        <dbReference type="SAM" id="MobiDB-lite"/>
    </source>
</evidence>
<dbReference type="STRING" id="1314782.A0A165R5T6"/>
<dbReference type="EMBL" id="KV425586">
    <property type="protein sequence ID" value="KZT23348.1"/>
    <property type="molecule type" value="Genomic_DNA"/>
</dbReference>
<feature type="region of interest" description="Disordered" evidence="1">
    <location>
        <begin position="262"/>
        <end position="293"/>
    </location>
</feature>
<keyword evidence="3" id="KW-1185">Reference proteome</keyword>
<feature type="compositionally biased region" description="Acidic residues" evidence="1">
    <location>
        <begin position="277"/>
        <end position="293"/>
    </location>
</feature>
<reference evidence="2 3" key="1">
    <citation type="journal article" date="2016" name="Mol. Biol. Evol.">
        <title>Comparative Genomics of Early-Diverging Mushroom-Forming Fungi Provides Insights into the Origins of Lignocellulose Decay Capabilities.</title>
        <authorList>
            <person name="Nagy L.G."/>
            <person name="Riley R."/>
            <person name="Tritt A."/>
            <person name="Adam C."/>
            <person name="Daum C."/>
            <person name="Floudas D."/>
            <person name="Sun H."/>
            <person name="Yadav J.S."/>
            <person name="Pangilinan J."/>
            <person name="Larsson K.H."/>
            <person name="Matsuura K."/>
            <person name="Barry K."/>
            <person name="Labutti K."/>
            <person name="Kuo R."/>
            <person name="Ohm R.A."/>
            <person name="Bhattacharya S.S."/>
            <person name="Shirouzu T."/>
            <person name="Yoshinaga Y."/>
            <person name="Martin F.M."/>
            <person name="Grigoriev I.V."/>
            <person name="Hibbett D.S."/>
        </authorList>
    </citation>
    <scope>NUCLEOTIDE SEQUENCE [LARGE SCALE GENOMIC DNA]</scope>
    <source>
        <strain evidence="2 3">HHB14362 ss-1</strain>
    </source>
</reference>
<dbReference type="AlphaFoldDB" id="A0A165R5T6"/>
<feature type="non-terminal residue" evidence="2">
    <location>
        <position position="1"/>
    </location>
</feature>
<dbReference type="OrthoDB" id="3317531at2759"/>
<name>A0A165R5T6_9AGAM</name>